<dbReference type="Proteomes" id="UP000181790">
    <property type="component" value="Unassembled WGS sequence"/>
</dbReference>
<reference evidence="3 4" key="1">
    <citation type="submission" date="2016-10" db="EMBL/GenBank/DDBJ databases">
        <title>Arsenicibacter rosenii gen. nov., sp. nov., an efficient arsenic-methylating bacterium isolated from an arsenic-contaminated paddy soil.</title>
        <authorList>
            <person name="Huang K."/>
        </authorList>
    </citation>
    <scope>NUCLEOTIDE SEQUENCE [LARGE SCALE GENOMIC DNA]</scope>
    <source>
        <strain evidence="3 4">SM-1</strain>
    </source>
</reference>
<sequence>MNNYDLLILSADEFENFTRDLLQAKLNVFIESFTSGPDGGIDLRYATDKNKKIIIQAKRYKDYNSLINNLKKEIKNPIKLNPERYIISTTVGLTPKNKEDILKLFSPHIKSTEDIIGNDDLQNLLSLHKKIELKYFKLWITSTRVLEKTLHSKIYNQSEFEIEEIRNQVKLFVQNRSFHKALSILSKYKYVIISGIPGIGKTTLARMLTLRFLSQEYNEFIYLNSSIDEAYQYFNINTSQIFLFDDFLGKNFFQYDNNKNEDAKIIKLINKIRSSNNKLIIFTTREYILNQAMFSFEEFTLNHIDIAKCTIDLTSYTSIIKAKILYNHMFFAEIPKSHLSDLMKHNNLSKIVNHKNYNPRIIEAIINKKIWTLCNSTDFSNQIKSYFDNPESVWLHTFQKALDPISKYTLLVLLTLGTPLLLEDLEEALTSFLKNNQSELNLFFDPLKFNKSIKELENTFIKTQIDEDKSIIIEYQNPSIQDFLLNYIRDKKYLIKNLINGAIFKAQFFTIFTSLDEESENYYSKIKLSPELAKQAFEKIKSNYHNLKNLNFNVQHSPFDENEFWSFSIENEYSFLYTLLIELQSIKKEVEEFVRIEFNKIIYIQTYDFNEQDKYIKIFEMLKHYSLEFDGLMVIDSFFKNLINLNNFINFISLRNILPDTYKTYTSSRSFEENLRIIVNEELKSATPYALEELAENMIILSKEFDFDFEQEFSTLNYKLSEKRDSYNEYYDEERSHETYAHSEYQELDEEKQIEDLFNGLLNQ</sequence>
<dbReference type="Gene3D" id="3.40.50.300">
    <property type="entry name" value="P-loop containing nucleotide triphosphate hydrolases"/>
    <property type="match status" value="1"/>
</dbReference>
<proteinExistence type="predicted"/>
<dbReference type="GO" id="GO:0004519">
    <property type="term" value="F:endonuclease activity"/>
    <property type="evidence" value="ECO:0007669"/>
    <property type="project" value="InterPro"/>
</dbReference>
<dbReference type="GO" id="GO:0009307">
    <property type="term" value="P:DNA restriction-modification system"/>
    <property type="evidence" value="ECO:0007669"/>
    <property type="project" value="InterPro"/>
</dbReference>
<organism evidence="3 4">
    <name type="scientific">Arsenicibacter rosenii</name>
    <dbReference type="NCBI Taxonomy" id="1750698"/>
    <lineage>
        <taxon>Bacteria</taxon>
        <taxon>Pseudomonadati</taxon>
        <taxon>Bacteroidota</taxon>
        <taxon>Cytophagia</taxon>
        <taxon>Cytophagales</taxon>
        <taxon>Spirosomataceae</taxon>
        <taxon>Arsenicibacter</taxon>
    </lineage>
</organism>
<dbReference type="AlphaFoldDB" id="A0A1S2VQZ8"/>
<evidence type="ECO:0000313" key="3">
    <source>
        <dbReference type="EMBL" id="OIN61164.1"/>
    </source>
</evidence>
<dbReference type="InterPro" id="IPR049050">
    <property type="entry name" value="nSTAND3"/>
</dbReference>
<feature type="domain" description="Novel STAND NTPase 3" evidence="2">
    <location>
        <begin position="172"/>
        <end position="330"/>
    </location>
</feature>
<dbReference type="OrthoDB" id="9806903at2"/>
<dbReference type="Pfam" id="PF20720">
    <property type="entry name" value="nSTAND3"/>
    <property type="match status" value="1"/>
</dbReference>
<dbReference type="RefSeq" id="WP_071501668.1">
    <property type="nucleotide sequence ID" value="NZ_MORL01000001.1"/>
</dbReference>
<evidence type="ECO:0000259" key="2">
    <source>
        <dbReference type="Pfam" id="PF20720"/>
    </source>
</evidence>
<protein>
    <submittedName>
        <fullName evidence="3">Uncharacterized protein</fullName>
    </submittedName>
</protein>
<keyword evidence="4" id="KW-1185">Reference proteome</keyword>
<dbReference type="EMBL" id="MORL01000001">
    <property type="protein sequence ID" value="OIN61164.1"/>
    <property type="molecule type" value="Genomic_DNA"/>
</dbReference>
<evidence type="ECO:0000259" key="1">
    <source>
        <dbReference type="Pfam" id="PF04471"/>
    </source>
</evidence>
<dbReference type="Pfam" id="PF04471">
    <property type="entry name" value="Mrr_cat"/>
    <property type="match status" value="1"/>
</dbReference>
<evidence type="ECO:0000313" key="4">
    <source>
        <dbReference type="Proteomes" id="UP000181790"/>
    </source>
</evidence>
<dbReference type="InterPro" id="IPR027417">
    <property type="entry name" value="P-loop_NTPase"/>
</dbReference>
<comment type="caution">
    <text evidence="3">The sequence shown here is derived from an EMBL/GenBank/DDBJ whole genome shotgun (WGS) entry which is preliminary data.</text>
</comment>
<accession>A0A1S2VQZ8</accession>
<dbReference type="SUPFAM" id="SSF52540">
    <property type="entry name" value="P-loop containing nucleoside triphosphate hydrolases"/>
    <property type="match status" value="1"/>
</dbReference>
<dbReference type="GO" id="GO:0003677">
    <property type="term" value="F:DNA binding"/>
    <property type="evidence" value="ECO:0007669"/>
    <property type="project" value="InterPro"/>
</dbReference>
<dbReference type="InterPro" id="IPR007560">
    <property type="entry name" value="Restrct_endonuc_IV_Mrr"/>
</dbReference>
<gene>
    <name evidence="3" type="ORF">BLX24_03640</name>
</gene>
<feature type="domain" description="Restriction endonuclease type IV Mrr" evidence="1">
    <location>
        <begin position="9"/>
        <end position="63"/>
    </location>
</feature>
<name>A0A1S2VQZ8_9BACT</name>